<feature type="transmembrane region" description="Helical" evidence="6">
    <location>
        <begin position="164"/>
        <end position="187"/>
    </location>
</feature>
<dbReference type="AlphaFoldDB" id="A0A5B9QGU7"/>
<reference evidence="7 8" key="1">
    <citation type="submission" date="2019-08" db="EMBL/GenBank/DDBJ databases">
        <title>Deep-cultivation of Planctomycetes and their phenomic and genomic characterization uncovers novel biology.</title>
        <authorList>
            <person name="Wiegand S."/>
            <person name="Jogler M."/>
            <person name="Boedeker C."/>
            <person name="Pinto D."/>
            <person name="Vollmers J."/>
            <person name="Rivas-Marin E."/>
            <person name="Kohn T."/>
            <person name="Peeters S.H."/>
            <person name="Heuer A."/>
            <person name="Rast P."/>
            <person name="Oberbeckmann S."/>
            <person name="Bunk B."/>
            <person name="Jeske O."/>
            <person name="Meyerdierks A."/>
            <person name="Storesund J.E."/>
            <person name="Kallscheuer N."/>
            <person name="Luecker S."/>
            <person name="Lage O.M."/>
            <person name="Pohl T."/>
            <person name="Merkel B.J."/>
            <person name="Hornburger P."/>
            <person name="Mueller R.-W."/>
            <person name="Bruemmer F."/>
            <person name="Labrenz M."/>
            <person name="Spormann A.M."/>
            <person name="Op den Camp H."/>
            <person name="Overmann J."/>
            <person name="Amann R."/>
            <person name="Jetten M.S.M."/>
            <person name="Mascher T."/>
            <person name="Medema M.H."/>
            <person name="Devos D.P."/>
            <person name="Kaster A.-K."/>
            <person name="Ovreas L."/>
            <person name="Rohde M."/>
            <person name="Galperin M.Y."/>
            <person name="Jogler C."/>
        </authorList>
    </citation>
    <scope>NUCLEOTIDE SEQUENCE [LARGE SCALE GENOMIC DNA]</scope>
    <source>
        <strain evidence="7 8">Pr1d</strain>
    </source>
</reference>
<accession>A0A5B9QGU7</accession>
<keyword evidence="2" id="KW-1003">Cell membrane</keyword>
<organism evidence="7 8">
    <name type="scientific">Bythopirellula goksoeyrii</name>
    <dbReference type="NCBI Taxonomy" id="1400387"/>
    <lineage>
        <taxon>Bacteria</taxon>
        <taxon>Pseudomonadati</taxon>
        <taxon>Planctomycetota</taxon>
        <taxon>Planctomycetia</taxon>
        <taxon>Pirellulales</taxon>
        <taxon>Lacipirellulaceae</taxon>
        <taxon>Bythopirellula</taxon>
    </lineage>
</organism>
<feature type="transmembrane region" description="Helical" evidence="6">
    <location>
        <begin position="78"/>
        <end position="99"/>
    </location>
</feature>
<comment type="subcellular location">
    <subcellularLocation>
        <location evidence="1">Cell membrane</location>
        <topology evidence="1">Multi-pass membrane protein</topology>
    </subcellularLocation>
</comment>
<protein>
    <submittedName>
        <fullName evidence="7">Polysaccharide biosynthesis protein</fullName>
    </submittedName>
</protein>
<gene>
    <name evidence="7" type="ORF">Pr1d_34850</name>
</gene>
<evidence type="ECO:0000256" key="2">
    <source>
        <dbReference type="ARBA" id="ARBA00022475"/>
    </source>
</evidence>
<dbReference type="EMBL" id="CP042913">
    <property type="protein sequence ID" value="QEG36176.1"/>
    <property type="molecule type" value="Genomic_DNA"/>
</dbReference>
<dbReference type="PANTHER" id="PTHR30250">
    <property type="entry name" value="PST FAMILY PREDICTED COLANIC ACID TRANSPORTER"/>
    <property type="match status" value="1"/>
</dbReference>
<keyword evidence="3 6" id="KW-0812">Transmembrane</keyword>
<keyword evidence="4 6" id="KW-1133">Transmembrane helix</keyword>
<proteinExistence type="predicted"/>
<feature type="transmembrane region" description="Helical" evidence="6">
    <location>
        <begin position="322"/>
        <end position="344"/>
    </location>
</feature>
<feature type="transmembrane region" description="Helical" evidence="6">
    <location>
        <begin position="136"/>
        <end position="157"/>
    </location>
</feature>
<name>A0A5B9QGU7_9BACT</name>
<evidence type="ECO:0000313" key="8">
    <source>
        <dbReference type="Proteomes" id="UP000323917"/>
    </source>
</evidence>
<evidence type="ECO:0000256" key="4">
    <source>
        <dbReference type="ARBA" id="ARBA00022989"/>
    </source>
</evidence>
<evidence type="ECO:0000256" key="1">
    <source>
        <dbReference type="ARBA" id="ARBA00004651"/>
    </source>
</evidence>
<dbReference type="PANTHER" id="PTHR30250:SF11">
    <property type="entry name" value="O-ANTIGEN TRANSPORTER-RELATED"/>
    <property type="match status" value="1"/>
</dbReference>
<feature type="transmembrane region" description="Helical" evidence="6">
    <location>
        <begin position="380"/>
        <end position="398"/>
    </location>
</feature>
<sequence length="440" mass="46992">MNSRAWTLPVFFTALASLAQKISLWGVVFLLAKLSSPEVVGQYAWAMAVALPITRLASLQLPQLILTQVHQSFRLGSYFAAHAMAHVVAMGLLGMVLLLSNASFQTVGLVLAVTCLRAAEGLSELTNAVQLKHHRVVQAAALAILRGILGLVVMATVQIAFGSLLISIASLTVAWLVFACCIDAPAAHRAAATTLLDGGRLASFADLTQLVFSSIPLGGCALLAVLFACLPRYLLGIWHDAYSLGIFEALVAISAPAEILAQAISRVTAPRFAAALDDRDRQTITHLYVTVGVVNLTLAVSGTLLVLFFGPALLRIAYSADYAAYSNLLAVLMLARGVAFLCNYDLLFLCMSQYRRLAFSWLLPSMVLIATSLITVPEYGLSGVIVAVLMGNSVRCGFIHTSLRRSLRSDRYASAVPFQAYVDGRERDGVGPPSPREAAA</sequence>
<feature type="transmembrane region" description="Helical" evidence="6">
    <location>
        <begin position="207"/>
        <end position="230"/>
    </location>
</feature>
<dbReference type="GO" id="GO:0005886">
    <property type="term" value="C:plasma membrane"/>
    <property type="evidence" value="ECO:0007669"/>
    <property type="project" value="UniProtKB-SubCell"/>
</dbReference>
<keyword evidence="8" id="KW-1185">Reference proteome</keyword>
<evidence type="ECO:0000256" key="6">
    <source>
        <dbReference type="SAM" id="Phobius"/>
    </source>
</evidence>
<dbReference type="KEGG" id="bgok:Pr1d_34850"/>
<keyword evidence="5 6" id="KW-0472">Membrane</keyword>
<evidence type="ECO:0000256" key="5">
    <source>
        <dbReference type="ARBA" id="ARBA00023136"/>
    </source>
</evidence>
<dbReference type="Proteomes" id="UP000323917">
    <property type="component" value="Chromosome"/>
</dbReference>
<feature type="transmembrane region" description="Helical" evidence="6">
    <location>
        <begin position="356"/>
        <end position="374"/>
    </location>
</feature>
<evidence type="ECO:0000313" key="7">
    <source>
        <dbReference type="EMBL" id="QEG36176.1"/>
    </source>
</evidence>
<dbReference type="RefSeq" id="WP_168205288.1">
    <property type="nucleotide sequence ID" value="NZ_CP042913.1"/>
</dbReference>
<evidence type="ECO:0000256" key="3">
    <source>
        <dbReference type="ARBA" id="ARBA00022692"/>
    </source>
</evidence>
<dbReference type="InterPro" id="IPR050833">
    <property type="entry name" value="Poly_Biosynth_Transport"/>
</dbReference>
<feature type="transmembrane region" description="Helical" evidence="6">
    <location>
        <begin position="287"/>
        <end position="310"/>
    </location>
</feature>
<feature type="transmembrane region" description="Helical" evidence="6">
    <location>
        <begin position="43"/>
        <end position="66"/>
    </location>
</feature>